<dbReference type="PROSITE" id="PS51186">
    <property type="entry name" value="GNAT"/>
    <property type="match status" value="1"/>
</dbReference>
<dbReference type="InterPro" id="IPR016181">
    <property type="entry name" value="Acyl_CoA_acyltransferase"/>
</dbReference>
<name>A0A1H3MSS4_9BACI</name>
<keyword evidence="3" id="KW-1185">Reference proteome</keyword>
<feature type="domain" description="N-acetyltransferase" evidence="1">
    <location>
        <begin position="2"/>
        <end position="142"/>
    </location>
</feature>
<dbReference type="CDD" id="cd04301">
    <property type="entry name" value="NAT_SF"/>
    <property type="match status" value="1"/>
</dbReference>
<dbReference type="OrthoDB" id="9796171at2"/>
<dbReference type="AlphaFoldDB" id="A0A1H3MSS4"/>
<gene>
    <name evidence="2" type="ORF">SAMN05421736_103323</name>
</gene>
<keyword evidence="2" id="KW-0012">Acyltransferase</keyword>
<accession>A0A1H3MSS4</accession>
<protein>
    <submittedName>
        <fullName evidence="2">Predicted N-acyltransferase, GNAT family</fullName>
    </submittedName>
</protein>
<organism evidence="2 3">
    <name type="scientific">Evansella caseinilytica</name>
    <dbReference type="NCBI Taxonomy" id="1503961"/>
    <lineage>
        <taxon>Bacteria</taxon>
        <taxon>Bacillati</taxon>
        <taxon>Bacillota</taxon>
        <taxon>Bacilli</taxon>
        <taxon>Bacillales</taxon>
        <taxon>Bacillaceae</taxon>
        <taxon>Evansella</taxon>
    </lineage>
</organism>
<evidence type="ECO:0000313" key="3">
    <source>
        <dbReference type="Proteomes" id="UP000198935"/>
    </source>
</evidence>
<sequence>MIDIRVAQSPQEMEDVYHVRRTVFIKEQQVPEEIEIDEHEFDAMHFVAYDGPAPVGAGRLRLYKEFGKAERICVIGSHRKQGVGEGLMLKMEEMAFTFGIKEIKLNAQTQAEGFYKRIGYETCSDIFYEAGISHIAMKKALSAPRAER</sequence>
<dbReference type="InterPro" id="IPR000182">
    <property type="entry name" value="GNAT_dom"/>
</dbReference>
<dbReference type="EMBL" id="FNPI01000003">
    <property type="protein sequence ID" value="SDY79583.1"/>
    <property type="molecule type" value="Genomic_DNA"/>
</dbReference>
<evidence type="ECO:0000313" key="2">
    <source>
        <dbReference type="EMBL" id="SDY79583.1"/>
    </source>
</evidence>
<keyword evidence="2" id="KW-0808">Transferase</keyword>
<dbReference type="Proteomes" id="UP000198935">
    <property type="component" value="Unassembled WGS sequence"/>
</dbReference>
<evidence type="ECO:0000259" key="1">
    <source>
        <dbReference type="PROSITE" id="PS51186"/>
    </source>
</evidence>
<proteinExistence type="predicted"/>
<dbReference type="Gene3D" id="3.40.630.30">
    <property type="match status" value="1"/>
</dbReference>
<dbReference type="GO" id="GO:0016747">
    <property type="term" value="F:acyltransferase activity, transferring groups other than amino-acyl groups"/>
    <property type="evidence" value="ECO:0007669"/>
    <property type="project" value="InterPro"/>
</dbReference>
<dbReference type="Pfam" id="PF13673">
    <property type="entry name" value="Acetyltransf_10"/>
    <property type="match status" value="1"/>
</dbReference>
<dbReference type="STRING" id="1503961.SAMN05421736_103323"/>
<reference evidence="3" key="1">
    <citation type="submission" date="2016-10" db="EMBL/GenBank/DDBJ databases">
        <authorList>
            <person name="Varghese N."/>
            <person name="Submissions S."/>
        </authorList>
    </citation>
    <scope>NUCLEOTIDE SEQUENCE [LARGE SCALE GENOMIC DNA]</scope>
    <source>
        <strain evidence="3">SP</strain>
    </source>
</reference>
<dbReference type="SUPFAM" id="SSF55729">
    <property type="entry name" value="Acyl-CoA N-acyltransferases (Nat)"/>
    <property type="match status" value="1"/>
</dbReference>